<keyword evidence="2" id="KW-1003">Cell membrane</keyword>
<dbReference type="Pfam" id="PF07690">
    <property type="entry name" value="MFS_1"/>
    <property type="match status" value="1"/>
</dbReference>
<dbReference type="InterPro" id="IPR050189">
    <property type="entry name" value="MFS_Efflux_Transporters"/>
</dbReference>
<feature type="domain" description="Major facilitator superfamily (MFS) profile" evidence="7">
    <location>
        <begin position="7"/>
        <end position="388"/>
    </location>
</feature>
<feature type="transmembrane region" description="Helical" evidence="6">
    <location>
        <begin position="97"/>
        <end position="120"/>
    </location>
</feature>
<organism evidence="8">
    <name type="scientific">marine metagenome</name>
    <dbReference type="NCBI Taxonomy" id="408172"/>
    <lineage>
        <taxon>unclassified sequences</taxon>
        <taxon>metagenomes</taxon>
        <taxon>ecological metagenomes</taxon>
    </lineage>
</organism>
<feature type="transmembrane region" description="Helical" evidence="6">
    <location>
        <begin position="336"/>
        <end position="359"/>
    </location>
</feature>
<evidence type="ECO:0000256" key="1">
    <source>
        <dbReference type="ARBA" id="ARBA00004651"/>
    </source>
</evidence>
<name>A0A381SI06_9ZZZZ</name>
<feature type="transmembrane region" description="Helical" evidence="6">
    <location>
        <begin position="39"/>
        <end position="61"/>
    </location>
</feature>
<feature type="transmembrane region" description="Helical" evidence="6">
    <location>
        <begin position="273"/>
        <end position="292"/>
    </location>
</feature>
<feature type="transmembrane region" description="Helical" evidence="6">
    <location>
        <begin position="204"/>
        <end position="229"/>
    </location>
</feature>
<dbReference type="EMBL" id="UINC01003143">
    <property type="protein sequence ID" value="SVA03722.1"/>
    <property type="molecule type" value="Genomic_DNA"/>
</dbReference>
<feature type="transmembrane region" description="Helical" evidence="6">
    <location>
        <begin position="249"/>
        <end position="266"/>
    </location>
</feature>
<feature type="transmembrane region" description="Helical" evidence="6">
    <location>
        <begin position="298"/>
        <end position="315"/>
    </location>
</feature>
<dbReference type="GO" id="GO:0005886">
    <property type="term" value="C:plasma membrane"/>
    <property type="evidence" value="ECO:0007669"/>
    <property type="project" value="UniProtKB-SubCell"/>
</dbReference>
<keyword evidence="4 6" id="KW-1133">Transmembrane helix</keyword>
<proteinExistence type="predicted"/>
<dbReference type="Gene3D" id="1.20.1250.20">
    <property type="entry name" value="MFS general substrate transporter like domains"/>
    <property type="match status" value="1"/>
</dbReference>
<evidence type="ECO:0000256" key="4">
    <source>
        <dbReference type="ARBA" id="ARBA00022989"/>
    </source>
</evidence>
<dbReference type="InterPro" id="IPR036259">
    <property type="entry name" value="MFS_trans_sf"/>
</dbReference>
<evidence type="ECO:0000313" key="8">
    <source>
        <dbReference type="EMBL" id="SVA03722.1"/>
    </source>
</evidence>
<dbReference type="PROSITE" id="PS50850">
    <property type="entry name" value="MFS"/>
    <property type="match status" value="1"/>
</dbReference>
<gene>
    <name evidence="8" type="ORF">METZ01_LOCUS56576</name>
</gene>
<feature type="transmembrane region" description="Helical" evidence="6">
    <location>
        <begin position="365"/>
        <end position="385"/>
    </location>
</feature>
<feature type="transmembrane region" description="Helical" evidence="6">
    <location>
        <begin position="162"/>
        <end position="180"/>
    </location>
</feature>
<accession>A0A381SI06</accession>
<feature type="transmembrane region" description="Helical" evidence="6">
    <location>
        <begin position="73"/>
        <end position="91"/>
    </location>
</feature>
<reference evidence="8" key="1">
    <citation type="submission" date="2018-05" db="EMBL/GenBank/DDBJ databases">
        <authorList>
            <person name="Lanie J.A."/>
            <person name="Ng W.-L."/>
            <person name="Kazmierczak K.M."/>
            <person name="Andrzejewski T.M."/>
            <person name="Davidsen T.M."/>
            <person name="Wayne K.J."/>
            <person name="Tettelin H."/>
            <person name="Glass J.I."/>
            <person name="Rusch D."/>
            <person name="Podicherti R."/>
            <person name="Tsui H.-C.T."/>
            <person name="Winkler M.E."/>
        </authorList>
    </citation>
    <scope>NUCLEOTIDE SEQUENCE</scope>
</reference>
<evidence type="ECO:0000259" key="7">
    <source>
        <dbReference type="PROSITE" id="PS50850"/>
    </source>
</evidence>
<dbReference type="InterPro" id="IPR020846">
    <property type="entry name" value="MFS_dom"/>
</dbReference>
<feature type="transmembrane region" description="Helical" evidence="6">
    <location>
        <begin position="7"/>
        <end position="33"/>
    </location>
</feature>
<keyword evidence="5 6" id="KW-0472">Membrane</keyword>
<evidence type="ECO:0000256" key="5">
    <source>
        <dbReference type="ARBA" id="ARBA00023136"/>
    </source>
</evidence>
<keyword evidence="3 6" id="KW-0812">Transmembrane</keyword>
<dbReference type="PANTHER" id="PTHR43124">
    <property type="entry name" value="PURINE EFFLUX PUMP PBUE"/>
    <property type="match status" value="1"/>
</dbReference>
<dbReference type="GO" id="GO:0022857">
    <property type="term" value="F:transmembrane transporter activity"/>
    <property type="evidence" value="ECO:0007669"/>
    <property type="project" value="InterPro"/>
</dbReference>
<dbReference type="AlphaFoldDB" id="A0A381SI06"/>
<feature type="transmembrane region" description="Helical" evidence="6">
    <location>
        <begin position="132"/>
        <end position="156"/>
    </location>
</feature>
<evidence type="ECO:0000256" key="2">
    <source>
        <dbReference type="ARBA" id="ARBA00022475"/>
    </source>
</evidence>
<dbReference type="SUPFAM" id="SSF103473">
    <property type="entry name" value="MFS general substrate transporter"/>
    <property type="match status" value="1"/>
</dbReference>
<evidence type="ECO:0000256" key="6">
    <source>
        <dbReference type="SAM" id="Phobius"/>
    </source>
</evidence>
<sequence length="388" mass="41655">MNRKEKIILSITGGAHLSVHALMLALPSLIPIFMSEFNIGIDVLGVVVTISAFMFGIGAIPSGWLESKIGGKTLLILYLFGSSFSAILVSISNSFYLLVFGLGLLGLSSSIYHPAGLTLISNRVHHITKGMAVHGVFGSTGSAIGPILATTLALFISWRASYATLGLFNCALGIASILLIPSRNKAKDIEIIDNKKGANKTNRIALLFFYITNLIMGFVYYGFTTFMPIHFAENTKEFLPFIPDTMKAGIFPSFVFLSGIIGQIIGGKLGTRFNRIGILPYIIAINIPFLLLMSYTKGILLIFCSLGLGMAYFSSQPISNTIIADLTHSNNRGIGYGINFFLSMGIGSVAAMAGGVLAINYGTTIVFLSLGFLLIPALFTSYIIILKS</sequence>
<comment type="subcellular location">
    <subcellularLocation>
        <location evidence="1">Cell membrane</location>
        <topology evidence="1">Multi-pass membrane protein</topology>
    </subcellularLocation>
</comment>
<evidence type="ECO:0000256" key="3">
    <source>
        <dbReference type="ARBA" id="ARBA00022692"/>
    </source>
</evidence>
<protein>
    <recommendedName>
        <fullName evidence="7">Major facilitator superfamily (MFS) profile domain-containing protein</fullName>
    </recommendedName>
</protein>
<dbReference type="InterPro" id="IPR011701">
    <property type="entry name" value="MFS"/>
</dbReference>
<dbReference type="PANTHER" id="PTHR43124:SF3">
    <property type="entry name" value="CHLORAMPHENICOL EFFLUX PUMP RV0191"/>
    <property type="match status" value="1"/>
</dbReference>